<feature type="compositionally biased region" description="Low complexity" evidence="1">
    <location>
        <begin position="34"/>
        <end position="55"/>
    </location>
</feature>
<sequence>MTQTPSPRSLSASAQKKRHGPQTKRSAPSKKKIPSPSLLFFSPLSRPSAPASTPTDWPTAKTGPIT</sequence>
<evidence type="ECO:0000256" key="1">
    <source>
        <dbReference type="SAM" id="MobiDB-lite"/>
    </source>
</evidence>
<dbReference type="KEGG" id="vg:80534719"/>
<evidence type="ECO:0000313" key="3">
    <source>
        <dbReference type="Proteomes" id="UP000103899"/>
    </source>
</evidence>
<name>I3VPY8_9BETA</name>
<organism evidence="2 3">
    <name type="scientific">miniopterid betaherpesvirus 1</name>
    <dbReference type="NCBI Taxonomy" id="3070189"/>
    <lineage>
        <taxon>Viruses</taxon>
        <taxon>Duplodnaviria</taxon>
        <taxon>Heunggongvirae</taxon>
        <taxon>Peploviricota</taxon>
        <taxon>Herviviricetes</taxon>
        <taxon>Herpesvirales</taxon>
        <taxon>Orthoherpesviridae</taxon>
        <taxon>Betaherpesvirinae</taxon>
        <taxon>Quwivirus</taxon>
        <taxon>Quwivirus miniopteridbeta1</taxon>
    </lineage>
</organism>
<dbReference type="EMBL" id="JQ805139">
    <property type="protein sequence ID" value="AFK83832.1"/>
    <property type="molecule type" value="Genomic_DNA"/>
</dbReference>
<keyword evidence="3" id="KW-1185">Reference proteome</keyword>
<dbReference type="GeneID" id="80534719"/>
<feature type="region of interest" description="Disordered" evidence="1">
    <location>
        <begin position="1"/>
        <end position="66"/>
    </location>
</feature>
<accession>I3VPY8</accession>
<evidence type="ECO:0000313" key="2">
    <source>
        <dbReference type="EMBL" id="AFK83832.1"/>
    </source>
</evidence>
<dbReference type="RefSeq" id="YP_010797016.1">
    <property type="nucleotide sequence ID" value="NC_076129.1"/>
</dbReference>
<protein>
    <submittedName>
        <fullName evidence="2">B7</fullName>
    </submittedName>
</protein>
<feature type="compositionally biased region" description="Polar residues" evidence="1">
    <location>
        <begin position="1"/>
        <end position="14"/>
    </location>
</feature>
<reference evidence="2 3" key="1">
    <citation type="journal article" date="2012" name="J. Virol.">
        <title>A Novel Bat Herpesvirus Encodes Homologues of Major Histocompatibility Complex Classes I and II, C-Type Lectin, and a Unique Family of Immune-Related Genes.</title>
        <authorList>
            <person name="Zhang H."/>
            <person name="Todd S."/>
            <person name="Tachedjian M."/>
            <person name="Barr J.A."/>
            <person name="Luo M."/>
            <person name="Yu M."/>
            <person name="Marsh G.A."/>
            <person name="Crameri G."/>
            <person name="Wang L.F."/>
        </authorList>
    </citation>
    <scope>NUCLEOTIDE SEQUENCE [LARGE SCALE GENOMIC DNA]</scope>
    <source>
        <strain evidence="2">B7D8</strain>
    </source>
</reference>
<proteinExistence type="predicted"/>
<dbReference type="Proteomes" id="UP000103899">
    <property type="component" value="Segment"/>
</dbReference>
<feature type="compositionally biased region" description="Basic residues" evidence="1">
    <location>
        <begin position="15"/>
        <end position="33"/>
    </location>
</feature>